<evidence type="ECO:0000313" key="6">
    <source>
        <dbReference type="Proteomes" id="UP001151699"/>
    </source>
</evidence>
<dbReference type="SUPFAM" id="SSF50044">
    <property type="entry name" value="SH3-domain"/>
    <property type="match status" value="1"/>
</dbReference>
<gene>
    <name evidence="5" type="primary">NCKIPSD</name>
    <name evidence="5" type="ORF">Bhyg_11504</name>
</gene>
<proteinExistence type="predicted"/>
<sequence>MEQCSSLVIDDSFEMLKALYDFQAVYPKTISFFEGEHFILHQTSVKQRNWWQVINMKGSIGFVPSNYVNKIKVKPSFLLGFLETVLEFLKLSKDEDINGIITRTELIERLEAKKTQVKLSAKALESDNDSVGSYENIPNGQIKTNDSAVKSSEMPSNAPPIKESPSITSSLGKPEELVTPSTAHDNSITSDPSEATNTISDDATVMIKTAKITQPKPASPSHSNEHTTQSSEKSKKCAKTKSEPLEVSQIEVYQILDSIRQTTNLSHELSCVALKVVLSELETIYSTPVLEFLEPIAKHFTAEQLSAPDEFIEHTHDSHRLKLIFGQLDECKNDSEQRTWMLHEDEDYIVQFLTELIEILKNADKKVCRFELSCDQYQSIYNLIQYYQMETRWRIKTLILQAFKALCYLDKNAVEVLLMSVLPLELVNDIKCNSSDLDRLKDVTLMLTMIYATGLKMPTSHPEHIGTKFILFILDIIETPPEGDVLEIIPDIMINLILSLNLQFDNFTDNFILSAMQKISSAKTFTEKILVLLNREEDPLNIFDHSTPPINSVLKMFVDLFIAPETANLFYTNDNKVLIDILVRQLSDLSAGDPLRRWYLELCRRIVRNTNYAEHSHRKSDLMKIFTRIFCEETECSLKDQKLVREIANEFPQIFKA</sequence>
<dbReference type="InterPro" id="IPR001452">
    <property type="entry name" value="SH3_domain"/>
</dbReference>
<evidence type="ECO:0000256" key="2">
    <source>
        <dbReference type="PROSITE-ProRule" id="PRU00192"/>
    </source>
</evidence>
<feature type="compositionally biased region" description="Polar residues" evidence="3">
    <location>
        <begin position="220"/>
        <end position="231"/>
    </location>
</feature>
<organism evidence="5 6">
    <name type="scientific">Pseudolycoriella hygida</name>
    <dbReference type="NCBI Taxonomy" id="35572"/>
    <lineage>
        <taxon>Eukaryota</taxon>
        <taxon>Metazoa</taxon>
        <taxon>Ecdysozoa</taxon>
        <taxon>Arthropoda</taxon>
        <taxon>Hexapoda</taxon>
        <taxon>Insecta</taxon>
        <taxon>Pterygota</taxon>
        <taxon>Neoptera</taxon>
        <taxon>Endopterygota</taxon>
        <taxon>Diptera</taxon>
        <taxon>Nematocera</taxon>
        <taxon>Sciaroidea</taxon>
        <taxon>Sciaridae</taxon>
        <taxon>Pseudolycoriella</taxon>
    </lineage>
</organism>
<dbReference type="PANTHER" id="PTHR13357:SF1">
    <property type="entry name" value="NCK-INTERACTING PROTEIN WITH SH3 DOMAIN"/>
    <property type="match status" value="1"/>
</dbReference>
<evidence type="ECO:0000259" key="4">
    <source>
        <dbReference type="PROSITE" id="PS50002"/>
    </source>
</evidence>
<dbReference type="Pfam" id="PF00018">
    <property type="entry name" value="SH3_1"/>
    <property type="match status" value="1"/>
</dbReference>
<dbReference type="GO" id="GO:0006897">
    <property type="term" value="P:endocytosis"/>
    <property type="evidence" value="ECO:0007669"/>
    <property type="project" value="TreeGrafter"/>
</dbReference>
<reference evidence="5" key="1">
    <citation type="submission" date="2022-07" db="EMBL/GenBank/DDBJ databases">
        <authorList>
            <person name="Trinca V."/>
            <person name="Uliana J.V.C."/>
            <person name="Torres T.T."/>
            <person name="Ward R.J."/>
            <person name="Monesi N."/>
        </authorList>
    </citation>
    <scope>NUCLEOTIDE SEQUENCE</scope>
    <source>
        <strain evidence="5">HSMRA1968</strain>
        <tissue evidence="5">Whole embryos</tissue>
    </source>
</reference>
<feature type="domain" description="SH3" evidence="4">
    <location>
        <begin position="11"/>
        <end position="73"/>
    </location>
</feature>
<dbReference type="Pfam" id="PF09431">
    <property type="entry name" value="SPIN90_LRD"/>
    <property type="match status" value="1"/>
</dbReference>
<keyword evidence="6" id="KW-1185">Reference proteome</keyword>
<dbReference type="CDD" id="cd11849">
    <property type="entry name" value="SH3_SPIN90"/>
    <property type="match status" value="1"/>
</dbReference>
<keyword evidence="1 2" id="KW-0728">SH3 domain</keyword>
<dbReference type="GO" id="GO:0071933">
    <property type="term" value="F:Arp2/3 complex binding"/>
    <property type="evidence" value="ECO:0007669"/>
    <property type="project" value="TreeGrafter"/>
</dbReference>
<dbReference type="EMBL" id="WJQU01000003">
    <property type="protein sequence ID" value="KAJ6638766.1"/>
    <property type="molecule type" value="Genomic_DNA"/>
</dbReference>
<dbReference type="Proteomes" id="UP001151699">
    <property type="component" value="Chromosome X"/>
</dbReference>
<feature type="compositionally biased region" description="Polar residues" evidence="3">
    <location>
        <begin position="129"/>
        <end position="155"/>
    </location>
</feature>
<dbReference type="PANTHER" id="PTHR13357">
    <property type="entry name" value="SH3 ADAPTER PROTEIN SPIN90 NCK INTERACTING PROTEIN WITH SH3 DOMAIN"/>
    <property type="match status" value="1"/>
</dbReference>
<dbReference type="SMART" id="SM00326">
    <property type="entry name" value="SH3"/>
    <property type="match status" value="1"/>
</dbReference>
<accession>A0A9Q0MVP3</accession>
<dbReference type="Gene3D" id="2.30.30.40">
    <property type="entry name" value="SH3 Domains"/>
    <property type="match status" value="1"/>
</dbReference>
<feature type="region of interest" description="Disordered" evidence="3">
    <location>
        <begin position="128"/>
        <end position="199"/>
    </location>
</feature>
<dbReference type="InterPro" id="IPR036028">
    <property type="entry name" value="SH3-like_dom_sf"/>
</dbReference>
<dbReference type="OrthoDB" id="445362at2759"/>
<feature type="region of interest" description="Disordered" evidence="3">
    <location>
        <begin position="212"/>
        <end position="241"/>
    </location>
</feature>
<dbReference type="InterPro" id="IPR030125">
    <property type="entry name" value="SPIN90/Ldb17"/>
</dbReference>
<dbReference type="InterPro" id="IPR018556">
    <property type="entry name" value="SPIN90/Ldb17_LRD"/>
</dbReference>
<comment type="caution">
    <text evidence="5">The sequence shown here is derived from an EMBL/GenBank/DDBJ whole genome shotgun (WGS) entry which is preliminary data.</text>
</comment>
<dbReference type="AlphaFoldDB" id="A0A9Q0MVP3"/>
<evidence type="ECO:0000256" key="1">
    <source>
        <dbReference type="ARBA" id="ARBA00022443"/>
    </source>
</evidence>
<dbReference type="PROSITE" id="PS50002">
    <property type="entry name" value="SH3"/>
    <property type="match status" value="1"/>
</dbReference>
<name>A0A9Q0MVP3_9DIPT</name>
<evidence type="ECO:0000256" key="3">
    <source>
        <dbReference type="SAM" id="MobiDB-lite"/>
    </source>
</evidence>
<feature type="compositionally biased region" description="Polar residues" evidence="3">
    <location>
        <begin position="179"/>
        <end position="199"/>
    </location>
</feature>
<dbReference type="InterPro" id="IPR035514">
    <property type="entry name" value="SPIN90_SH3"/>
</dbReference>
<protein>
    <submittedName>
        <fullName evidence="5">NCK-interacting protein with SH3 domain</fullName>
    </submittedName>
</protein>
<feature type="compositionally biased region" description="Basic and acidic residues" evidence="3">
    <location>
        <begin position="232"/>
        <end position="241"/>
    </location>
</feature>
<evidence type="ECO:0000313" key="5">
    <source>
        <dbReference type="EMBL" id="KAJ6638766.1"/>
    </source>
</evidence>